<proteinExistence type="predicted"/>
<name>T1EZH0_HELRO</name>
<dbReference type="HOGENOM" id="CLU_1715239_0_0_1"/>
<dbReference type="EMBL" id="AMQM01002805">
    <property type="status" value="NOT_ANNOTATED_CDS"/>
    <property type="molecule type" value="Genomic_DNA"/>
</dbReference>
<dbReference type="Proteomes" id="UP000015101">
    <property type="component" value="Unassembled WGS sequence"/>
</dbReference>
<reference evidence="3" key="1">
    <citation type="submission" date="2012-12" db="EMBL/GenBank/DDBJ databases">
        <authorList>
            <person name="Hellsten U."/>
            <person name="Grimwood J."/>
            <person name="Chapman J.A."/>
            <person name="Shapiro H."/>
            <person name="Aerts A."/>
            <person name="Otillar R.P."/>
            <person name="Terry A.Y."/>
            <person name="Boore J.L."/>
            <person name="Simakov O."/>
            <person name="Marletaz F."/>
            <person name="Cho S.-J."/>
            <person name="Edsinger-Gonzales E."/>
            <person name="Havlak P."/>
            <person name="Kuo D.-H."/>
            <person name="Larsson T."/>
            <person name="Lv J."/>
            <person name="Arendt D."/>
            <person name="Savage R."/>
            <person name="Osoegawa K."/>
            <person name="de Jong P."/>
            <person name="Lindberg D.R."/>
            <person name="Seaver E.C."/>
            <person name="Weisblat D.A."/>
            <person name="Putnam N.H."/>
            <person name="Grigoriev I.V."/>
            <person name="Rokhsar D.S."/>
        </authorList>
    </citation>
    <scope>NUCLEOTIDE SEQUENCE</scope>
</reference>
<dbReference type="GeneID" id="20201970"/>
<dbReference type="CTD" id="20201970"/>
<sequence>MNMAAEYLNENFIEEFPPPPTLTSYRLRLGDDDEDDDVEELIDSSKSQVWMNKRMAGDGMRKRSDAMLFSDCESSCEETLSGHSTVMFLTNETLQEIAYKLNKKNPFEVMITMMLILLFAKRSGFVEVDGDQCPERIRHEREEESDSKNIIPT</sequence>
<dbReference type="RefSeq" id="XP_009011293.1">
    <property type="nucleotide sequence ID" value="XM_009013045.1"/>
</dbReference>
<dbReference type="AlphaFoldDB" id="T1EZH0"/>
<evidence type="ECO:0000313" key="3">
    <source>
        <dbReference type="Proteomes" id="UP000015101"/>
    </source>
</evidence>
<protein>
    <submittedName>
        <fullName evidence="1 2">Uncharacterized protein</fullName>
    </submittedName>
</protein>
<organism evidence="2 3">
    <name type="scientific">Helobdella robusta</name>
    <name type="common">Californian leech</name>
    <dbReference type="NCBI Taxonomy" id="6412"/>
    <lineage>
        <taxon>Eukaryota</taxon>
        <taxon>Metazoa</taxon>
        <taxon>Spiralia</taxon>
        <taxon>Lophotrochozoa</taxon>
        <taxon>Annelida</taxon>
        <taxon>Clitellata</taxon>
        <taxon>Hirudinea</taxon>
        <taxon>Rhynchobdellida</taxon>
        <taxon>Glossiphoniidae</taxon>
        <taxon>Helobdella</taxon>
    </lineage>
</organism>
<accession>T1EZH0</accession>
<dbReference type="EnsemblMetazoa" id="HelroT167543">
    <property type="protein sequence ID" value="HelroP167543"/>
    <property type="gene ID" value="HelroG167543"/>
</dbReference>
<evidence type="ECO:0000313" key="2">
    <source>
        <dbReference type="EnsemblMetazoa" id="HelroP167543"/>
    </source>
</evidence>
<evidence type="ECO:0000313" key="1">
    <source>
        <dbReference type="EMBL" id="ESO11024.1"/>
    </source>
</evidence>
<reference evidence="2" key="3">
    <citation type="submission" date="2015-06" db="UniProtKB">
        <authorList>
            <consortium name="EnsemblMetazoa"/>
        </authorList>
    </citation>
    <scope>IDENTIFICATION</scope>
</reference>
<reference evidence="1 3" key="2">
    <citation type="journal article" date="2013" name="Nature">
        <title>Insights into bilaterian evolution from three spiralian genomes.</title>
        <authorList>
            <person name="Simakov O."/>
            <person name="Marletaz F."/>
            <person name="Cho S.J."/>
            <person name="Edsinger-Gonzales E."/>
            <person name="Havlak P."/>
            <person name="Hellsten U."/>
            <person name="Kuo D.H."/>
            <person name="Larsson T."/>
            <person name="Lv J."/>
            <person name="Arendt D."/>
            <person name="Savage R."/>
            <person name="Osoegawa K."/>
            <person name="de Jong P."/>
            <person name="Grimwood J."/>
            <person name="Chapman J.A."/>
            <person name="Shapiro H."/>
            <person name="Aerts A."/>
            <person name="Otillar R.P."/>
            <person name="Terry A.Y."/>
            <person name="Boore J.L."/>
            <person name="Grigoriev I.V."/>
            <person name="Lindberg D.R."/>
            <person name="Seaver E.C."/>
            <person name="Weisblat D.A."/>
            <person name="Putnam N.H."/>
            <person name="Rokhsar D.S."/>
        </authorList>
    </citation>
    <scope>NUCLEOTIDE SEQUENCE</scope>
</reference>
<gene>
    <name evidence="2" type="primary">20201970</name>
    <name evidence="1" type="ORF">HELRODRAFT_167543</name>
</gene>
<keyword evidence="3" id="KW-1185">Reference proteome</keyword>
<dbReference type="KEGG" id="hro:HELRODRAFT_167543"/>
<dbReference type="EMBL" id="KB095858">
    <property type="protein sequence ID" value="ESO11024.1"/>
    <property type="molecule type" value="Genomic_DNA"/>
</dbReference>
<dbReference type="InParanoid" id="T1EZH0"/>